<evidence type="ECO:0000256" key="2">
    <source>
        <dbReference type="ARBA" id="ARBA00009085"/>
    </source>
</evidence>
<feature type="region of interest" description="Disordered" evidence="8">
    <location>
        <begin position="382"/>
        <end position="422"/>
    </location>
</feature>
<dbReference type="PROSITE" id="PS00972">
    <property type="entry name" value="USP_1"/>
    <property type="match status" value="1"/>
</dbReference>
<evidence type="ECO:0000256" key="3">
    <source>
        <dbReference type="ARBA" id="ARBA00022670"/>
    </source>
</evidence>
<dbReference type="PANTHER" id="PTHR24006">
    <property type="entry name" value="UBIQUITIN CARBOXYL-TERMINAL HYDROLASE"/>
    <property type="match status" value="1"/>
</dbReference>
<dbReference type="InterPro" id="IPR001394">
    <property type="entry name" value="Peptidase_C19_UCH"/>
</dbReference>
<reference evidence="10" key="1">
    <citation type="submission" date="2023-07" db="EMBL/GenBank/DDBJ databases">
        <authorList>
            <consortium name="AG Swart"/>
            <person name="Singh M."/>
            <person name="Singh A."/>
            <person name="Seah K."/>
            <person name="Emmerich C."/>
        </authorList>
    </citation>
    <scope>NUCLEOTIDE SEQUENCE</scope>
    <source>
        <strain evidence="10">DP1</strain>
    </source>
</reference>
<dbReference type="PROSITE" id="PS50235">
    <property type="entry name" value="USP_3"/>
    <property type="match status" value="1"/>
</dbReference>
<dbReference type="InterPro" id="IPR050164">
    <property type="entry name" value="Peptidase_C19"/>
</dbReference>
<keyword evidence="5 7" id="KW-0378">Hydrolase</keyword>
<keyword evidence="11" id="KW-1185">Reference proteome</keyword>
<dbReference type="InterPro" id="IPR018200">
    <property type="entry name" value="USP_CS"/>
</dbReference>
<dbReference type="Pfam" id="PF00443">
    <property type="entry name" value="UCH"/>
    <property type="match status" value="1"/>
</dbReference>
<evidence type="ECO:0000313" key="10">
    <source>
        <dbReference type="EMBL" id="CAI2366602.1"/>
    </source>
</evidence>
<sequence length="460" mass="52668">MKKNSPPSLPLKVPTGLFNIGNTCFANSVMQCILHTPEMYQLLSTIKTGESEGEGEDESEGESEYSEECIKQPEFNNFDYNDDLPTYCCSFCGIQEMMEEMENSESNNFLPLGMKDIIKKVFGEEVRIGRQQDAHEFLMILLHTLEDSECYKKAVTEIKQQYKVNKSKMIELNQIFEGTFTSNIQCKKCRKNNKNEQRFQDINLDIKSTFEDSMKFYFSSEKLEGDNKYDCRKCNQYTNAVKSLSLKDPPLNLIVNLKKFDINGAKIKAKIEYPYSFNLGDYIKSTGKGSRSKTGNMYELYAVINHEGYYSHCGHYNCYVRGFDQIWYRCDDSKIKKIGSQNQTSSEKAYILFYKLIKTPVNKKSKSKSKIPVGFEPKEENKYCKSGNIKPPPSSRKRRKTAKPAKSKPDNSSKSKECSTLKEEEVTCGMSTVVQSSGSCSKRFKKAEAENFDTFAEISI</sequence>
<feature type="compositionally biased region" description="Basic residues" evidence="8">
    <location>
        <begin position="395"/>
        <end position="406"/>
    </location>
</feature>
<evidence type="ECO:0000256" key="1">
    <source>
        <dbReference type="ARBA" id="ARBA00000707"/>
    </source>
</evidence>
<evidence type="ECO:0000256" key="8">
    <source>
        <dbReference type="SAM" id="MobiDB-lite"/>
    </source>
</evidence>
<comment type="similarity">
    <text evidence="2 7">Belongs to the peptidase C19 family.</text>
</comment>
<keyword evidence="4 7" id="KW-0833">Ubl conjugation pathway</keyword>
<gene>
    <name evidence="10" type="ORF">ECRASSUSDP1_LOCUS7875</name>
</gene>
<feature type="compositionally biased region" description="Basic and acidic residues" evidence="8">
    <location>
        <begin position="407"/>
        <end position="422"/>
    </location>
</feature>
<name>A0AAD1UD08_EUPCR</name>
<evidence type="ECO:0000259" key="9">
    <source>
        <dbReference type="PROSITE" id="PS50235"/>
    </source>
</evidence>
<feature type="region of interest" description="Disordered" evidence="8">
    <location>
        <begin position="48"/>
        <end position="67"/>
    </location>
</feature>
<dbReference type="GO" id="GO:0005634">
    <property type="term" value="C:nucleus"/>
    <property type="evidence" value="ECO:0007669"/>
    <property type="project" value="TreeGrafter"/>
</dbReference>
<evidence type="ECO:0000256" key="4">
    <source>
        <dbReference type="ARBA" id="ARBA00022786"/>
    </source>
</evidence>
<organism evidence="10 11">
    <name type="scientific">Euplotes crassus</name>
    <dbReference type="NCBI Taxonomy" id="5936"/>
    <lineage>
        <taxon>Eukaryota</taxon>
        <taxon>Sar</taxon>
        <taxon>Alveolata</taxon>
        <taxon>Ciliophora</taxon>
        <taxon>Intramacronucleata</taxon>
        <taxon>Spirotrichea</taxon>
        <taxon>Hypotrichia</taxon>
        <taxon>Euplotida</taxon>
        <taxon>Euplotidae</taxon>
        <taxon>Moneuplotes</taxon>
    </lineage>
</organism>
<dbReference type="AlphaFoldDB" id="A0AAD1UD08"/>
<dbReference type="GO" id="GO:0016579">
    <property type="term" value="P:protein deubiquitination"/>
    <property type="evidence" value="ECO:0007669"/>
    <property type="project" value="InterPro"/>
</dbReference>
<dbReference type="SUPFAM" id="SSF54001">
    <property type="entry name" value="Cysteine proteinases"/>
    <property type="match status" value="1"/>
</dbReference>
<dbReference type="GO" id="GO:0006508">
    <property type="term" value="P:proteolysis"/>
    <property type="evidence" value="ECO:0007669"/>
    <property type="project" value="UniProtKB-KW"/>
</dbReference>
<keyword evidence="3 7" id="KW-0645">Protease</keyword>
<keyword evidence="6 7" id="KW-0788">Thiol protease</keyword>
<feature type="domain" description="USP" evidence="9">
    <location>
        <begin position="15"/>
        <end position="357"/>
    </location>
</feature>
<evidence type="ECO:0000256" key="5">
    <source>
        <dbReference type="ARBA" id="ARBA00022801"/>
    </source>
</evidence>
<dbReference type="GO" id="GO:0004843">
    <property type="term" value="F:cysteine-type deubiquitinase activity"/>
    <property type="evidence" value="ECO:0007669"/>
    <property type="project" value="UniProtKB-UniRule"/>
</dbReference>
<comment type="catalytic activity">
    <reaction evidence="1 7">
        <text>Thiol-dependent hydrolysis of ester, thioester, amide, peptide and isopeptide bonds formed by the C-terminal Gly of ubiquitin (a 76-residue protein attached to proteins as an intracellular targeting signal).</text>
        <dbReference type="EC" id="3.4.19.12"/>
    </reaction>
</comment>
<accession>A0AAD1UD08</accession>
<proteinExistence type="inferred from homology"/>
<dbReference type="EC" id="3.4.19.12" evidence="7"/>
<dbReference type="Gene3D" id="3.90.70.10">
    <property type="entry name" value="Cysteine proteinases"/>
    <property type="match status" value="1"/>
</dbReference>
<dbReference type="InterPro" id="IPR038765">
    <property type="entry name" value="Papain-like_cys_pep_sf"/>
</dbReference>
<dbReference type="Proteomes" id="UP001295684">
    <property type="component" value="Unassembled WGS sequence"/>
</dbReference>
<dbReference type="PANTHER" id="PTHR24006:SF758">
    <property type="entry name" value="UBIQUITIN CARBOXYL-TERMINAL HYDROLASE 36"/>
    <property type="match status" value="1"/>
</dbReference>
<dbReference type="InterPro" id="IPR028889">
    <property type="entry name" value="USP"/>
</dbReference>
<evidence type="ECO:0000256" key="6">
    <source>
        <dbReference type="ARBA" id="ARBA00022807"/>
    </source>
</evidence>
<comment type="caution">
    <text evidence="10">The sequence shown here is derived from an EMBL/GenBank/DDBJ whole genome shotgun (WGS) entry which is preliminary data.</text>
</comment>
<dbReference type="PROSITE" id="PS00973">
    <property type="entry name" value="USP_2"/>
    <property type="match status" value="1"/>
</dbReference>
<dbReference type="EMBL" id="CAMPGE010007690">
    <property type="protein sequence ID" value="CAI2366602.1"/>
    <property type="molecule type" value="Genomic_DNA"/>
</dbReference>
<feature type="compositionally biased region" description="Acidic residues" evidence="8">
    <location>
        <begin position="51"/>
        <end position="67"/>
    </location>
</feature>
<dbReference type="GO" id="GO:0005829">
    <property type="term" value="C:cytosol"/>
    <property type="evidence" value="ECO:0007669"/>
    <property type="project" value="TreeGrafter"/>
</dbReference>
<evidence type="ECO:0000313" key="11">
    <source>
        <dbReference type="Proteomes" id="UP001295684"/>
    </source>
</evidence>
<protein>
    <recommendedName>
        <fullName evidence="7">Ubiquitin carboxyl-terminal hydrolase</fullName>
        <ecNumber evidence="7">3.4.19.12</ecNumber>
    </recommendedName>
</protein>
<evidence type="ECO:0000256" key="7">
    <source>
        <dbReference type="RuleBase" id="RU366025"/>
    </source>
</evidence>